<feature type="compositionally biased region" description="Basic and acidic residues" evidence="1">
    <location>
        <begin position="228"/>
        <end position="237"/>
    </location>
</feature>
<dbReference type="Proteomes" id="UP000315891">
    <property type="component" value="Chromosome"/>
</dbReference>
<feature type="region of interest" description="Disordered" evidence="1">
    <location>
        <begin position="161"/>
        <end position="258"/>
    </location>
</feature>
<proteinExistence type="predicted"/>
<dbReference type="RefSeq" id="WP_143879980.1">
    <property type="nucleotide sequence ID" value="NZ_BAABLZ010000001.1"/>
</dbReference>
<organism evidence="2 3">
    <name type="scientific">Pseudoluteimonas lycopersici</name>
    <dbReference type="NCBI Taxonomy" id="1324796"/>
    <lineage>
        <taxon>Bacteria</taxon>
        <taxon>Pseudomonadati</taxon>
        <taxon>Pseudomonadota</taxon>
        <taxon>Gammaproteobacteria</taxon>
        <taxon>Lysobacterales</taxon>
        <taxon>Lysobacteraceae</taxon>
        <taxon>Pseudoluteimonas</taxon>
    </lineage>
</organism>
<evidence type="ECO:0000256" key="1">
    <source>
        <dbReference type="SAM" id="MobiDB-lite"/>
    </source>
</evidence>
<evidence type="ECO:0000313" key="2">
    <source>
        <dbReference type="EMBL" id="QDQ74471.1"/>
    </source>
</evidence>
<evidence type="ECO:0000313" key="3">
    <source>
        <dbReference type="Proteomes" id="UP000315891"/>
    </source>
</evidence>
<feature type="compositionally biased region" description="Low complexity" evidence="1">
    <location>
        <begin position="187"/>
        <end position="199"/>
    </location>
</feature>
<keyword evidence="3" id="KW-1185">Reference proteome</keyword>
<feature type="compositionally biased region" description="Low complexity" evidence="1">
    <location>
        <begin position="240"/>
        <end position="252"/>
    </location>
</feature>
<dbReference type="OrthoDB" id="6051102at2"/>
<reference evidence="2 3" key="1">
    <citation type="submission" date="2019-07" db="EMBL/GenBank/DDBJ databases">
        <title>Lysobacter weifangensis sp. nov., isolated from bensulfuron-methyl contaminated farmland soil.</title>
        <authorList>
            <person name="Zhao H."/>
        </authorList>
    </citation>
    <scope>NUCLEOTIDE SEQUENCE [LARGE SCALE GENOMIC DNA]</scope>
    <source>
        <strain evidence="2 3">CC-Bw-6</strain>
    </source>
</reference>
<dbReference type="AlphaFoldDB" id="A0A516V7I6"/>
<dbReference type="EMBL" id="CP041742">
    <property type="protein sequence ID" value="QDQ74471.1"/>
    <property type="molecule type" value="Genomic_DNA"/>
</dbReference>
<gene>
    <name evidence="2" type="ORF">FNZ56_11550</name>
</gene>
<sequence length="258" mass="27065">MRLEDVSPRTWLLGAVAGWALAAWVLALAGMGGRVTPLADDPSLLQTLPKPTRPLPERLGPFGQYAEIAARPLFSQDRRLQPFSLGGDDDTSNDFDYVLNGVLLVPQVKLAMIEPSDGGDAERVKLGDAVEAAPAWRLVALNPRSAVFEGPGGQKTLELRVFDGAGGEPPPAGDAADAQANPPPLQPAAAAVPRAPTAGIAGGQGAQKKDASATAVPPPDNTEQQMEALRKRIEQRRAQLRAQQARQAADAAGKTDNP</sequence>
<protein>
    <submittedName>
        <fullName evidence="2">General secretion pathway protein GspN</fullName>
    </submittedName>
</protein>
<name>A0A516V7I6_9GAMM</name>
<accession>A0A516V7I6</accession>